<accession>A0A9W6XA81</accession>
<dbReference type="PANTHER" id="PTHR30006:SF2">
    <property type="entry name" value="ABC TRANSPORTER SUBSTRATE-BINDING PROTEIN"/>
    <property type="match status" value="1"/>
</dbReference>
<organism evidence="3 4">
    <name type="scientific">Phytophthora fragariaefolia</name>
    <dbReference type="NCBI Taxonomy" id="1490495"/>
    <lineage>
        <taxon>Eukaryota</taxon>
        <taxon>Sar</taxon>
        <taxon>Stramenopiles</taxon>
        <taxon>Oomycota</taxon>
        <taxon>Peronosporomycetes</taxon>
        <taxon>Peronosporales</taxon>
        <taxon>Peronosporaceae</taxon>
        <taxon>Phytophthora</taxon>
    </lineage>
</organism>
<evidence type="ECO:0000313" key="3">
    <source>
        <dbReference type="EMBL" id="GMF34469.1"/>
    </source>
</evidence>
<feature type="signal peptide" evidence="2">
    <location>
        <begin position="1"/>
        <end position="22"/>
    </location>
</feature>
<evidence type="ECO:0000313" key="4">
    <source>
        <dbReference type="Proteomes" id="UP001165121"/>
    </source>
</evidence>
<comment type="caution">
    <text evidence="3">The sequence shown here is derived from an EMBL/GenBank/DDBJ whole genome shotgun (WGS) entry which is preliminary data.</text>
</comment>
<dbReference type="AlphaFoldDB" id="A0A9W6XA81"/>
<protein>
    <submittedName>
        <fullName evidence="3">Unnamed protein product</fullName>
    </submittedName>
</protein>
<name>A0A9W6XA81_9STRA</name>
<evidence type="ECO:0000256" key="1">
    <source>
        <dbReference type="ARBA" id="ARBA00022729"/>
    </source>
</evidence>
<keyword evidence="4" id="KW-1185">Reference proteome</keyword>
<reference evidence="3" key="1">
    <citation type="submission" date="2023-04" db="EMBL/GenBank/DDBJ databases">
        <title>Phytophthora fragariaefolia NBRC 109709.</title>
        <authorList>
            <person name="Ichikawa N."/>
            <person name="Sato H."/>
            <person name="Tonouchi N."/>
        </authorList>
    </citation>
    <scope>NUCLEOTIDE SEQUENCE</scope>
    <source>
        <strain evidence="3">NBRC 109709</strain>
    </source>
</reference>
<keyword evidence="1 2" id="KW-0732">Signal</keyword>
<dbReference type="PANTHER" id="PTHR30006">
    <property type="entry name" value="THIAMINE-BINDING PERIPLASMIC PROTEIN-RELATED"/>
    <property type="match status" value="1"/>
</dbReference>
<feature type="chain" id="PRO_5040793381" evidence="2">
    <location>
        <begin position="23"/>
        <end position="109"/>
    </location>
</feature>
<gene>
    <name evidence="3" type="ORF">Pfra01_000887000</name>
</gene>
<evidence type="ECO:0000256" key="2">
    <source>
        <dbReference type="SAM" id="SignalP"/>
    </source>
</evidence>
<dbReference type="Proteomes" id="UP001165121">
    <property type="component" value="Unassembled WGS sequence"/>
</dbReference>
<dbReference type="OrthoDB" id="124329at2759"/>
<proteinExistence type="predicted"/>
<sequence>MQLFAPLLVAAVFFASVTSAKSAEEAKTIDDLYADAVDEGGNLVLYHGGDTPTQQDGLHEAFAQRFPKINFTVVVDYSKYHDVRIDNQLETDTLVPDVVALQTLQDFTR</sequence>
<dbReference type="EMBL" id="BSXT01000811">
    <property type="protein sequence ID" value="GMF34469.1"/>
    <property type="molecule type" value="Genomic_DNA"/>
</dbReference>